<evidence type="ECO:0000256" key="5">
    <source>
        <dbReference type="ARBA" id="ARBA00022692"/>
    </source>
</evidence>
<dbReference type="InterPro" id="IPR052306">
    <property type="entry name" value="CYP450_71D"/>
</dbReference>
<dbReference type="OMA" id="EMINQHE"/>
<evidence type="ECO:0000256" key="10">
    <source>
        <dbReference type="ARBA" id="ARBA00023033"/>
    </source>
</evidence>
<dbReference type="eggNOG" id="KOG0156">
    <property type="taxonomic scope" value="Eukaryota"/>
</dbReference>
<dbReference type="GO" id="GO:0016705">
    <property type="term" value="F:oxidoreductase activity, acting on paired donors, with incorporation or reduction of molecular oxygen"/>
    <property type="evidence" value="ECO:0007669"/>
    <property type="project" value="InterPro"/>
</dbReference>
<keyword evidence="4" id="KW-0349">Heme</keyword>
<comment type="subcellular location">
    <subcellularLocation>
        <location evidence="2">Membrane</location>
        <topology evidence="2">Single-pass membrane protein</topology>
    </subcellularLocation>
</comment>
<evidence type="ECO:0000313" key="12">
    <source>
        <dbReference type="EMBL" id="ESR59310.1"/>
    </source>
</evidence>
<dbReference type="GO" id="GO:0004497">
    <property type="term" value="F:monooxygenase activity"/>
    <property type="evidence" value="ECO:0007669"/>
    <property type="project" value="UniProtKB-KW"/>
</dbReference>
<proteinExistence type="inferred from homology"/>
<dbReference type="PANTHER" id="PTHR47953">
    <property type="entry name" value="OS08G0105600 PROTEIN"/>
    <property type="match status" value="1"/>
</dbReference>
<dbReference type="KEGG" id="cic:CICLE_v10017851mg"/>
<keyword evidence="6" id="KW-0479">Metal-binding</keyword>
<dbReference type="InParanoid" id="V4U5E8"/>
<evidence type="ECO:0000313" key="13">
    <source>
        <dbReference type="Proteomes" id="UP000030687"/>
    </source>
</evidence>
<keyword evidence="5" id="KW-0812">Transmembrane</keyword>
<evidence type="ECO:0000256" key="1">
    <source>
        <dbReference type="ARBA" id="ARBA00001971"/>
    </source>
</evidence>
<evidence type="ECO:0000256" key="7">
    <source>
        <dbReference type="ARBA" id="ARBA00022989"/>
    </source>
</evidence>
<dbReference type="EMBL" id="KI536312">
    <property type="protein sequence ID" value="ESR59310.1"/>
    <property type="molecule type" value="Genomic_DNA"/>
</dbReference>
<gene>
    <name evidence="12" type="ORF">CICLE_v10017851mg</name>
</gene>
<organism evidence="12 13">
    <name type="scientific">Citrus clementina</name>
    <name type="common">Clementine</name>
    <name type="synonym">Citrus deliciosa x Citrus sinensis</name>
    <dbReference type="NCBI Taxonomy" id="85681"/>
    <lineage>
        <taxon>Eukaryota</taxon>
        <taxon>Viridiplantae</taxon>
        <taxon>Streptophyta</taxon>
        <taxon>Embryophyta</taxon>
        <taxon>Tracheophyta</taxon>
        <taxon>Spermatophyta</taxon>
        <taxon>Magnoliopsida</taxon>
        <taxon>eudicotyledons</taxon>
        <taxon>Gunneridae</taxon>
        <taxon>Pentapetalae</taxon>
        <taxon>rosids</taxon>
        <taxon>malvids</taxon>
        <taxon>Sapindales</taxon>
        <taxon>Rutaceae</taxon>
        <taxon>Aurantioideae</taxon>
        <taxon>Citrus</taxon>
    </lineage>
</organism>
<comment type="similarity">
    <text evidence="3">Belongs to the cytochrome P450 family.</text>
</comment>
<dbReference type="GO" id="GO:0020037">
    <property type="term" value="F:heme binding"/>
    <property type="evidence" value="ECO:0007669"/>
    <property type="project" value="InterPro"/>
</dbReference>
<dbReference type="Pfam" id="PF00067">
    <property type="entry name" value="p450"/>
    <property type="match status" value="1"/>
</dbReference>
<sequence length="99" mass="11336">MHQIQFQEIFAAGTDSSAIAIDRALSEIIKNPRVPKRVQGEVREVFNRKGKVDETGIEELQFLKLVIKETLRLHPPECREKRKINGFDIPSKARLIIDA</sequence>
<reference evidence="12 13" key="1">
    <citation type="submission" date="2013-10" db="EMBL/GenBank/DDBJ databases">
        <authorList>
            <consortium name="International Citrus Genome Consortium"/>
            <person name="Jenkins J."/>
            <person name="Schmutz J."/>
            <person name="Prochnik S."/>
            <person name="Rokhsar D."/>
            <person name="Gmitter F."/>
            <person name="Ollitrault P."/>
            <person name="Machado M."/>
            <person name="Talon M."/>
            <person name="Wincker P."/>
            <person name="Jaillon O."/>
            <person name="Morgante M."/>
        </authorList>
    </citation>
    <scope>NUCLEOTIDE SEQUENCE</scope>
    <source>
        <strain evidence="13">cv. Clemenules</strain>
    </source>
</reference>
<evidence type="ECO:0000256" key="6">
    <source>
        <dbReference type="ARBA" id="ARBA00022723"/>
    </source>
</evidence>
<dbReference type="InterPro" id="IPR036396">
    <property type="entry name" value="Cyt_P450_sf"/>
</dbReference>
<dbReference type="PANTHER" id="PTHR47953:SF19">
    <property type="entry name" value="OS06G0641600 PROTEIN"/>
    <property type="match status" value="1"/>
</dbReference>
<evidence type="ECO:0000256" key="4">
    <source>
        <dbReference type="ARBA" id="ARBA00022617"/>
    </source>
</evidence>
<evidence type="ECO:0000256" key="2">
    <source>
        <dbReference type="ARBA" id="ARBA00004167"/>
    </source>
</evidence>
<protein>
    <recommendedName>
        <fullName evidence="14">Cytochrome P450</fullName>
    </recommendedName>
</protein>
<keyword evidence="9" id="KW-0408">Iron</keyword>
<dbReference type="AlphaFoldDB" id="V4U5E8"/>
<dbReference type="SUPFAM" id="SSF48264">
    <property type="entry name" value="Cytochrome P450"/>
    <property type="match status" value="1"/>
</dbReference>
<dbReference type="GO" id="GO:0016020">
    <property type="term" value="C:membrane"/>
    <property type="evidence" value="ECO:0007669"/>
    <property type="project" value="UniProtKB-SubCell"/>
</dbReference>
<name>V4U5E8_CITCL</name>
<evidence type="ECO:0000256" key="3">
    <source>
        <dbReference type="ARBA" id="ARBA00010617"/>
    </source>
</evidence>
<keyword evidence="11" id="KW-0472">Membrane</keyword>
<evidence type="ECO:0000256" key="9">
    <source>
        <dbReference type="ARBA" id="ARBA00023004"/>
    </source>
</evidence>
<dbReference type="GO" id="GO:0005506">
    <property type="term" value="F:iron ion binding"/>
    <property type="evidence" value="ECO:0007669"/>
    <property type="project" value="InterPro"/>
</dbReference>
<keyword evidence="13" id="KW-1185">Reference proteome</keyword>
<evidence type="ECO:0000256" key="8">
    <source>
        <dbReference type="ARBA" id="ARBA00023002"/>
    </source>
</evidence>
<comment type="cofactor">
    <cofactor evidence="1">
        <name>heme</name>
        <dbReference type="ChEBI" id="CHEBI:30413"/>
    </cofactor>
</comment>
<keyword evidence="8" id="KW-0560">Oxidoreductase</keyword>
<dbReference type="Gramene" id="ESR59310">
    <property type="protein sequence ID" value="ESR59310"/>
    <property type="gene ID" value="CICLE_v10017851mg"/>
</dbReference>
<keyword evidence="7" id="KW-1133">Transmembrane helix</keyword>
<evidence type="ECO:0000256" key="11">
    <source>
        <dbReference type="ARBA" id="ARBA00023136"/>
    </source>
</evidence>
<dbReference type="InterPro" id="IPR001128">
    <property type="entry name" value="Cyt_P450"/>
</dbReference>
<evidence type="ECO:0008006" key="14">
    <source>
        <dbReference type="Google" id="ProtNLM"/>
    </source>
</evidence>
<dbReference type="Gene3D" id="1.10.630.10">
    <property type="entry name" value="Cytochrome P450"/>
    <property type="match status" value="1"/>
</dbReference>
<dbReference type="Proteomes" id="UP000030687">
    <property type="component" value="Unassembled WGS sequence"/>
</dbReference>
<keyword evidence="10" id="KW-0503">Monooxygenase</keyword>
<accession>V4U5E8</accession>